<keyword evidence="4" id="KW-1185">Reference proteome</keyword>
<evidence type="ECO:0000259" key="2">
    <source>
        <dbReference type="Pfam" id="PF06722"/>
    </source>
</evidence>
<feature type="domain" description="Erythromycin biosynthesis protein CIII-like C-terminal" evidence="2">
    <location>
        <begin position="315"/>
        <end position="401"/>
    </location>
</feature>
<keyword evidence="3" id="KW-0808">Transferase</keyword>
<dbReference type="Proteomes" id="UP000295361">
    <property type="component" value="Unassembled WGS sequence"/>
</dbReference>
<dbReference type="InterPro" id="IPR002213">
    <property type="entry name" value="UDP_glucos_trans"/>
</dbReference>
<protein>
    <submittedName>
        <fullName evidence="3">UDP:flavonoid glycosyltransferase YjiC (YdhE family)</fullName>
    </submittedName>
</protein>
<dbReference type="Pfam" id="PF03033">
    <property type="entry name" value="Glyco_transf_28"/>
    <property type="match status" value="1"/>
</dbReference>
<dbReference type="InParanoid" id="A0A4R6QH45"/>
<organism evidence="3 4">
    <name type="scientific">Roseateles toxinivorans</name>
    <dbReference type="NCBI Taxonomy" id="270368"/>
    <lineage>
        <taxon>Bacteria</taxon>
        <taxon>Pseudomonadati</taxon>
        <taxon>Pseudomonadota</taxon>
        <taxon>Betaproteobacteria</taxon>
        <taxon>Burkholderiales</taxon>
        <taxon>Sphaerotilaceae</taxon>
        <taxon>Roseateles</taxon>
    </lineage>
</organism>
<reference evidence="3 4" key="1">
    <citation type="submission" date="2019-03" db="EMBL/GenBank/DDBJ databases">
        <title>Genomic Encyclopedia of Type Strains, Phase IV (KMG-IV): sequencing the most valuable type-strain genomes for metagenomic binning, comparative biology and taxonomic classification.</title>
        <authorList>
            <person name="Goeker M."/>
        </authorList>
    </citation>
    <scope>NUCLEOTIDE SEQUENCE [LARGE SCALE GENOMIC DNA]</scope>
    <source>
        <strain evidence="3 4">DSM 16998</strain>
    </source>
</reference>
<sequence>MISLSSVPPELLGADPDNPAEPLIVLCTFGTGGDLYPFLKLAQGLRQRGRRTLLLIPRFHEAKVRDSGLAYLAYGTHEQSQGVLDDPALWDERKGFGVVWRGLLPSAQMVHELMAALPKAQPCVALCHPFMVPLAALARHGRPDLRIVGAYLAPASLRTVHDPLTMGSLQMPRWVPLSWRRALWRTIDRFWIDPDLLPGLNAARAIHGLAPVTSFLPHMQAACDASVGLFPAWYAGRQPDWPETFVEGQFPLPPIQGILAPELEAFLAAGPAPIAFTPGTGHRHAARYFADALSVLQALGRRGLFITPYADQLPQALPPEVLWQASAPFEVLLPRLAMLVHHGGIGTTAEALRAGIPQLVMPYAFDQFDNGMRVQHLGAGTVLPAAKANARRMRRQIAALLARTNEQGPAAGSRGSNFEPGLEGLLDSVEQALGLAASSTATRSPPSLP</sequence>
<dbReference type="GO" id="GO:0005975">
    <property type="term" value="P:carbohydrate metabolic process"/>
    <property type="evidence" value="ECO:0007669"/>
    <property type="project" value="InterPro"/>
</dbReference>
<dbReference type="InterPro" id="IPR004276">
    <property type="entry name" value="GlycoTrans_28_N"/>
</dbReference>
<dbReference type="GO" id="GO:0033072">
    <property type="term" value="P:vancomycin biosynthetic process"/>
    <property type="evidence" value="ECO:0007669"/>
    <property type="project" value="UniProtKB-ARBA"/>
</dbReference>
<dbReference type="PANTHER" id="PTHR48050:SF13">
    <property type="entry name" value="STEROL 3-BETA-GLUCOSYLTRANSFERASE UGT80A2"/>
    <property type="match status" value="1"/>
</dbReference>
<evidence type="ECO:0000259" key="1">
    <source>
        <dbReference type="Pfam" id="PF03033"/>
    </source>
</evidence>
<accession>A0A4R6QH45</accession>
<dbReference type="CDD" id="cd03784">
    <property type="entry name" value="GT1_Gtf-like"/>
    <property type="match status" value="1"/>
</dbReference>
<gene>
    <name evidence="3" type="ORF">DES47_11193</name>
</gene>
<dbReference type="SUPFAM" id="SSF53756">
    <property type="entry name" value="UDP-Glycosyltransferase/glycogen phosphorylase"/>
    <property type="match status" value="1"/>
</dbReference>
<dbReference type="Pfam" id="PF06722">
    <property type="entry name" value="EryCIII-like_C"/>
    <property type="match status" value="1"/>
</dbReference>
<comment type="caution">
    <text evidence="3">The sequence shown here is derived from an EMBL/GenBank/DDBJ whole genome shotgun (WGS) entry which is preliminary data.</text>
</comment>
<dbReference type="Gene3D" id="3.40.50.2000">
    <property type="entry name" value="Glycogen Phosphorylase B"/>
    <property type="match status" value="2"/>
</dbReference>
<dbReference type="AlphaFoldDB" id="A0A4R6QH45"/>
<evidence type="ECO:0000313" key="3">
    <source>
        <dbReference type="EMBL" id="TDP61676.1"/>
    </source>
</evidence>
<dbReference type="InterPro" id="IPR050426">
    <property type="entry name" value="Glycosyltransferase_28"/>
</dbReference>
<name>A0A4R6QH45_9BURK</name>
<dbReference type="PANTHER" id="PTHR48050">
    <property type="entry name" value="STEROL 3-BETA-GLUCOSYLTRANSFERASE"/>
    <property type="match status" value="1"/>
</dbReference>
<dbReference type="EMBL" id="SNXS01000011">
    <property type="protein sequence ID" value="TDP61676.1"/>
    <property type="molecule type" value="Genomic_DNA"/>
</dbReference>
<feature type="domain" description="Glycosyltransferase family 28 N-terminal" evidence="1">
    <location>
        <begin position="24"/>
        <end position="78"/>
    </location>
</feature>
<dbReference type="GO" id="GO:0016758">
    <property type="term" value="F:hexosyltransferase activity"/>
    <property type="evidence" value="ECO:0007669"/>
    <property type="project" value="InterPro"/>
</dbReference>
<dbReference type="GO" id="GO:0008194">
    <property type="term" value="F:UDP-glycosyltransferase activity"/>
    <property type="evidence" value="ECO:0007669"/>
    <property type="project" value="InterPro"/>
</dbReference>
<evidence type="ECO:0000313" key="4">
    <source>
        <dbReference type="Proteomes" id="UP000295361"/>
    </source>
</evidence>
<proteinExistence type="predicted"/>
<dbReference type="InterPro" id="IPR010610">
    <property type="entry name" value="EryCIII-like_C"/>
</dbReference>